<dbReference type="InterPro" id="IPR006667">
    <property type="entry name" value="SLC41_membr_dom"/>
</dbReference>
<dbReference type="SUPFAM" id="SSF161093">
    <property type="entry name" value="MgtE membrane domain-like"/>
    <property type="match status" value="1"/>
</dbReference>
<comment type="function">
    <text evidence="9">Acts as a magnesium transporter.</text>
</comment>
<evidence type="ECO:0000256" key="3">
    <source>
        <dbReference type="ARBA" id="ARBA00022448"/>
    </source>
</evidence>
<organism evidence="11 12">
    <name type="scientific">Pajaroellobacter abortibovis</name>
    <dbReference type="NCBI Taxonomy" id="1882918"/>
    <lineage>
        <taxon>Bacteria</taxon>
        <taxon>Pseudomonadati</taxon>
        <taxon>Myxococcota</taxon>
        <taxon>Polyangia</taxon>
        <taxon>Polyangiales</taxon>
        <taxon>Polyangiaceae</taxon>
    </lineage>
</organism>
<dbReference type="CDD" id="cd04606">
    <property type="entry name" value="CBS_pair_Mg_transporter"/>
    <property type="match status" value="1"/>
</dbReference>
<feature type="domain" description="CBS" evidence="10">
    <location>
        <begin position="204"/>
        <end position="260"/>
    </location>
</feature>
<dbReference type="Pfam" id="PF00571">
    <property type="entry name" value="CBS"/>
    <property type="match status" value="1"/>
</dbReference>
<dbReference type="Gene3D" id="1.25.60.10">
    <property type="entry name" value="MgtE N-terminal domain-like"/>
    <property type="match status" value="1"/>
</dbReference>
<evidence type="ECO:0000256" key="4">
    <source>
        <dbReference type="ARBA" id="ARBA00022692"/>
    </source>
</evidence>
<comment type="subunit">
    <text evidence="9">Homodimer.</text>
</comment>
<feature type="transmembrane region" description="Helical" evidence="9">
    <location>
        <begin position="388"/>
        <end position="416"/>
    </location>
</feature>
<feature type="transmembrane region" description="Helical" evidence="9">
    <location>
        <begin position="362"/>
        <end position="382"/>
    </location>
</feature>
<comment type="caution">
    <text evidence="9">Lacks conserved residue(s) required for the propagation of feature annotation.</text>
</comment>
<evidence type="ECO:0000256" key="7">
    <source>
        <dbReference type="ARBA" id="ARBA00023136"/>
    </source>
</evidence>
<dbReference type="SUPFAM" id="SSF158791">
    <property type="entry name" value="MgtE N-terminal domain-like"/>
    <property type="match status" value="1"/>
</dbReference>
<keyword evidence="12" id="KW-1185">Reference proteome</keyword>
<dbReference type="InterPro" id="IPR036739">
    <property type="entry name" value="SLC41_membr_dom_sf"/>
</dbReference>
<dbReference type="InterPro" id="IPR006669">
    <property type="entry name" value="MgtE_transporter"/>
</dbReference>
<proteinExistence type="inferred from homology"/>
<protein>
    <recommendedName>
        <fullName evidence="9">Magnesium transporter MgtE</fullName>
    </recommendedName>
</protein>
<evidence type="ECO:0000256" key="8">
    <source>
        <dbReference type="PROSITE-ProRule" id="PRU00703"/>
    </source>
</evidence>
<keyword evidence="8" id="KW-0129">CBS domain</keyword>
<dbReference type="OrthoDB" id="9790355at2"/>
<dbReference type="Pfam" id="PF03448">
    <property type="entry name" value="MgtE_N"/>
    <property type="match status" value="1"/>
</dbReference>
<dbReference type="AlphaFoldDB" id="A0A1L6MW02"/>
<dbReference type="InterPro" id="IPR006668">
    <property type="entry name" value="Mg_transptr_MgtE_intracell_dom"/>
</dbReference>
<evidence type="ECO:0000259" key="10">
    <source>
        <dbReference type="PROSITE" id="PS51371"/>
    </source>
</evidence>
<dbReference type="GO" id="GO:0015095">
    <property type="term" value="F:magnesium ion transmembrane transporter activity"/>
    <property type="evidence" value="ECO:0007669"/>
    <property type="project" value="UniProtKB-UniRule"/>
</dbReference>
<evidence type="ECO:0000256" key="5">
    <source>
        <dbReference type="ARBA" id="ARBA00022842"/>
    </source>
</evidence>
<evidence type="ECO:0000313" key="12">
    <source>
        <dbReference type="Proteomes" id="UP000185544"/>
    </source>
</evidence>
<sequence length="459" mass="50779">MRLGTLLAPDLKQILKEDPEEVRVLLEEIHAEDLADLIAELDPHEAAALLSRMKVEDAASIFTCLEGYEQEGLVPHMQPEFVAHIASEMASDVRADLFRVLPEEIGDQLLRTLECVDPEAAEDVRIIEKWPETSAGHLMTTSYLSASPAAKVEDVVAAIRAHSKEGEEPPFHIYMVDEEHHLQGSASVCAVLLASPEQPFSSVLSAHMMSVPPEMDQEDVARQMARYDLNIMPVVDERGVLLGVITVDDIIDVLTQEQTEDVQKIGGVEPLEVPYFHTTFWQFIRKRAVWLIVLFCEEFFTQTALRYYDPIFEAIKGASYYIPLLISAGGNSGSQSATLVIRGLSVGEIGWKDWWRIFLRETAMGVVLGTILGMLGFVRVLMYKDQHVPFALTIGLSLVGIVATGCTVGSMLPMVLRRLGFDPAMSSTPFIASLVDVLGIIVFAQVANWIMTEVIMGVP</sequence>
<dbReference type="SUPFAM" id="SSF54631">
    <property type="entry name" value="CBS-domain pair"/>
    <property type="match status" value="1"/>
</dbReference>
<dbReference type="PANTHER" id="PTHR43773:SF1">
    <property type="entry name" value="MAGNESIUM TRANSPORTER MGTE"/>
    <property type="match status" value="1"/>
</dbReference>
<dbReference type="EMBL" id="CP016908">
    <property type="protein sequence ID" value="APR99595.1"/>
    <property type="molecule type" value="Genomic_DNA"/>
</dbReference>
<evidence type="ECO:0000256" key="2">
    <source>
        <dbReference type="ARBA" id="ARBA00009749"/>
    </source>
</evidence>
<keyword evidence="9" id="KW-0479">Metal-binding</keyword>
<dbReference type="RefSeq" id="WP_075276242.1">
    <property type="nucleotide sequence ID" value="NZ_CP016908.1"/>
</dbReference>
<evidence type="ECO:0000256" key="1">
    <source>
        <dbReference type="ARBA" id="ARBA00004141"/>
    </source>
</evidence>
<keyword evidence="4 9" id="KW-0812">Transmembrane</keyword>
<feature type="transmembrane region" description="Helical" evidence="9">
    <location>
        <begin position="428"/>
        <end position="451"/>
    </location>
</feature>
<dbReference type="Gene3D" id="1.10.357.20">
    <property type="entry name" value="SLC41 divalent cation transporters, integral membrane domain"/>
    <property type="match status" value="1"/>
</dbReference>
<keyword evidence="3 9" id="KW-0813">Transport</keyword>
<dbReference type="InterPro" id="IPR000644">
    <property type="entry name" value="CBS_dom"/>
</dbReference>
<name>A0A1L6MW02_9BACT</name>
<dbReference type="Proteomes" id="UP000185544">
    <property type="component" value="Chromosome"/>
</dbReference>
<evidence type="ECO:0000256" key="9">
    <source>
        <dbReference type="RuleBase" id="RU362011"/>
    </source>
</evidence>
<dbReference type="SMART" id="SM00116">
    <property type="entry name" value="CBS"/>
    <property type="match status" value="1"/>
</dbReference>
<reference evidence="11 12" key="1">
    <citation type="submission" date="2016-08" db="EMBL/GenBank/DDBJ databases">
        <title>Identification and validation of antigenic proteins from Pajaroellobacter abortibovis using de-novo genome sequence assembly and reverse vaccinology.</title>
        <authorList>
            <person name="Welly B.T."/>
            <person name="Miller M.R."/>
            <person name="Stott J.L."/>
            <person name="Blanchard M.T."/>
            <person name="Islas-Trejo A.D."/>
            <person name="O'Rourke S.M."/>
            <person name="Young A.E."/>
            <person name="Medrano J.F."/>
            <person name="Van Eenennaam A.L."/>
        </authorList>
    </citation>
    <scope>NUCLEOTIDE SEQUENCE [LARGE SCALE GENOMIC DNA]</scope>
    <source>
        <strain evidence="11 12">BTF92-0548A/99-0131</strain>
    </source>
</reference>
<dbReference type="STRING" id="1882918.BCY86_02050"/>
<keyword evidence="7 9" id="KW-0472">Membrane</keyword>
<keyword evidence="5 9" id="KW-0460">Magnesium</keyword>
<dbReference type="GO" id="GO:0046872">
    <property type="term" value="F:metal ion binding"/>
    <property type="evidence" value="ECO:0007669"/>
    <property type="project" value="UniProtKB-KW"/>
</dbReference>
<dbReference type="SMART" id="SM00924">
    <property type="entry name" value="MgtE_N"/>
    <property type="match status" value="1"/>
</dbReference>
<dbReference type="PROSITE" id="PS51371">
    <property type="entry name" value="CBS"/>
    <property type="match status" value="1"/>
</dbReference>
<dbReference type="Pfam" id="PF01769">
    <property type="entry name" value="MgtE"/>
    <property type="match status" value="1"/>
</dbReference>
<evidence type="ECO:0000313" key="11">
    <source>
        <dbReference type="EMBL" id="APR99595.1"/>
    </source>
</evidence>
<dbReference type="InterPro" id="IPR038076">
    <property type="entry name" value="MgtE_N_sf"/>
</dbReference>
<dbReference type="KEGG" id="pabo:BCY86_02050"/>
<dbReference type="Gene3D" id="3.10.580.10">
    <property type="entry name" value="CBS-domain"/>
    <property type="match status" value="1"/>
</dbReference>
<dbReference type="GO" id="GO:0005886">
    <property type="term" value="C:plasma membrane"/>
    <property type="evidence" value="ECO:0007669"/>
    <property type="project" value="UniProtKB-SubCell"/>
</dbReference>
<accession>A0A1L6MW02</accession>
<comment type="similarity">
    <text evidence="2 9">Belongs to the SLC41A transporter family.</text>
</comment>
<dbReference type="InterPro" id="IPR046342">
    <property type="entry name" value="CBS_dom_sf"/>
</dbReference>
<gene>
    <name evidence="11" type="ORF">BCY86_02050</name>
</gene>
<keyword evidence="9" id="KW-1003">Cell membrane</keyword>
<evidence type="ECO:0000256" key="6">
    <source>
        <dbReference type="ARBA" id="ARBA00022989"/>
    </source>
</evidence>
<dbReference type="NCBIfam" id="TIGR00400">
    <property type="entry name" value="mgtE"/>
    <property type="match status" value="1"/>
</dbReference>
<dbReference type="PANTHER" id="PTHR43773">
    <property type="entry name" value="MAGNESIUM TRANSPORTER MGTE"/>
    <property type="match status" value="1"/>
</dbReference>
<comment type="subcellular location">
    <subcellularLocation>
        <location evidence="9">Cell membrane</location>
        <topology evidence="9">Multi-pass membrane protein</topology>
    </subcellularLocation>
    <subcellularLocation>
        <location evidence="1">Membrane</location>
        <topology evidence="1">Multi-pass membrane protein</topology>
    </subcellularLocation>
</comment>
<keyword evidence="6 9" id="KW-1133">Transmembrane helix</keyword>